<evidence type="ECO:0000313" key="8">
    <source>
        <dbReference type="Proteomes" id="UP000231579"/>
    </source>
</evidence>
<evidence type="ECO:0000313" key="7">
    <source>
        <dbReference type="EMBL" id="PJE70172.1"/>
    </source>
</evidence>
<gene>
    <name evidence="7" type="ORF">COU97_01085</name>
</gene>
<dbReference type="InterPro" id="IPR002528">
    <property type="entry name" value="MATE_fam"/>
</dbReference>
<dbReference type="PANTHER" id="PTHR30250:SF11">
    <property type="entry name" value="O-ANTIGEN TRANSPORTER-RELATED"/>
    <property type="match status" value="1"/>
</dbReference>
<protein>
    <submittedName>
        <fullName evidence="7">Uncharacterized protein</fullName>
    </submittedName>
</protein>
<dbReference type="Proteomes" id="UP000231579">
    <property type="component" value="Unassembled WGS sequence"/>
</dbReference>
<dbReference type="Pfam" id="PF01554">
    <property type="entry name" value="MatE"/>
    <property type="match status" value="1"/>
</dbReference>
<evidence type="ECO:0000256" key="3">
    <source>
        <dbReference type="ARBA" id="ARBA00022692"/>
    </source>
</evidence>
<feature type="transmembrane region" description="Helical" evidence="6">
    <location>
        <begin position="101"/>
        <end position="120"/>
    </location>
</feature>
<reference evidence="8" key="1">
    <citation type="submission" date="2017-09" db="EMBL/GenBank/DDBJ databases">
        <title>Depth-based differentiation of microbial function through sediment-hosted aquifers and enrichment of novel symbionts in the deep terrestrial subsurface.</title>
        <authorList>
            <person name="Probst A.J."/>
            <person name="Ladd B."/>
            <person name="Jarett J.K."/>
            <person name="Geller-Mcgrath D.E."/>
            <person name="Sieber C.M.K."/>
            <person name="Emerson J.B."/>
            <person name="Anantharaman K."/>
            <person name="Thomas B.C."/>
            <person name="Malmstrom R."/>
            <person name="Stieglmeier M."/>
            <person name="Klingl A."/>
            <person name="Woyke T."/>
            <person name="Ryan C.M."/>
            <person name="Banfield J.F."/>
        </authorList>
    </citation>
    <scope>NUCLEOTIDE SEQUENCE [LARGE SCALE GENOMIC DNA]</scope>
</reference>
<keyword evidence="3 6" id="KW-0812">Transmembrane</keyword>
<sequence>MGIIKGSDAVGIYGLAYRVYDVLILGAAFLMNALLPVFARWGDVEQWGSKLRQTYQKAFDILLVGGFLLAATVYWLAPVIIGLLTRQRFVEFAQAVEVMRLLTVAVFLAYLNHLTGYTIVALGKQRPYFLVALSALIFNVTANLVVIPRFSYYGAAVVTIFTEALVLLITTVFIFKLLHFVPSLVSFPRTLMQLTKQAAKNVFLS</sequence>
<keyword evidence="5 6" id="KW-0472">Membrane</keyword>
<proteinExistence type="predicted"/>
<evidence type="ECO:0000256" key="2">
    <source>
        <dbReference type="ARBA" id="ARBA00022475"/>
    </source>
</evidence>
<feature type="transmembrane region" description="Helical" evidence="6">
    <location>
        <begin position="22"/>
        <end position="41"/>
    </location>
</feature>
<feature type="transmembrane region" description="Helical" evidence="6">
    <location>
        <begin position="127"/>
        <end position="146"/>
    </location>
</feature>
<comment type="subcellular location">
    <subcellularLocation>
        <location evidence="1">Cell membrane</location>
        <topology evidence="1">Multi-pass membrane protein</topology>
    </subcellularLocation>
</comment>
<evidence type="ECO:0000256" key="4">
    <source>
        <dbReference type="ARBA" id="ARBA00022989"/>
    </source>
</evidence>
<evidence type="ECO:0000256" key="6">
    <source>
        <dbReference type="SAM" id="Phobius"/>
    </source>
</evidence>
<comment type="caution">
    <text evidence="7">The sequence shown here is derived from an EMBL/GenBank/DDBJ whole genome shotgun (WGS) entry which is preliminary data.</text>
</comment>
<dbReference type="EMBL" id="PFEM01000016">
    <property type="protein sequence ID" value="PJE70172.1"/>
    <property type="molecule type" value="Genomic_DNA"/>
</dbReference>
<dbReference type="GO" id="GO:0042910">
    <property type="term" value="F:xenobiotic transmembrane transporter activity"/>
    <property type="evidence" value="ECO:0007669"/>
    <property type="project" value="InterPro"/>
</dbReference>
<evidence type="ECO:0000256" key="1">
    <source>
        <dbReference type="ARBA" id="ARBA00004651"/>
    </source>
</evidence>
<keyword evidence="2" id="KW-1003">Cell membrane</keyword>
<dbReference type="PANTHER" id="PTHR30250">
    <property type="entry name" value="PST FAMILY PREDICTED COLANIC ACID TRANSPORTER"/>
    <property type="match status" value="1"/>
</dbReference>
<evidence type="ECO:0000256" key="5">
    <source>
        <dbReference type="ARBA" id="ARBA00023136"/>
    </source>
</evidence>
<accession>A0A2M8L7H2</accession>
<dbReference type="InterPro" id="IPR050833">
    <property type="entry name" value="Poly_Biosynth_Transport"/>
</dbReference>
<name>A0A2M8L7H2_9BACT</name>
<dbReference type="GO" id="GO:0015297">
    <property type="term" value="F:antiporter activity"/>
    <property type="evidence" value="ECO:0007669"/>
    <property type="project" value="InterPro"/>
</dbReference>
<dbReference type="GO" id="GO:0005886">
    <property type="term" value="C:plasma membrane"/>
    <property type="evidence" value="ECO:0007669"/>
    <property type="project" value="UniProtKB-SubCell"/>
</dbReference>
<keyword evidence="4 6" id="KW-1133">Transmembrane helix</keyword>
<feature type="transmembrane region" description="Helical" evidence="6">
    <location>
        <begin position="61"/>
        <end position="81"/>
    </location>
</feature>
<dbReference type="AlphaFoldDB" id="A0A2M8L7H2"/>
<organism evidence="7 8">
    <name type="scientific">Candidatus Shapirobacteria bacterium CG10_big_fil_rev_8_21_14_0_10_48_15</name>
    <dbReference type="NCBI Taxonomy" id="1974484"/>
    <lineage>
        <taxon>Bacteria</taxon>
        <taxon>Candidatus Shapironibacteriota</taxon>
    </lineage>
</organism>